<evidence type="ECO:0000313" key="3">
    <source>
        <dbReference type="Proteomes" id="UP000294498"/>
    </source>
</evidence>
<organism evidence="2 3">
    <name type="scientific">Dinghuibacter silviterrae</name>
    <dbReference type="NCBI Taxonomy" id="1539049"/>
    <lineage>
        <taxon>Bacteria</taxon>
        <taxon>Pseudomonadati</taxon>
        <taxon>Bacteroidota</taxon>
        <taxon>Chitinophagia</taxon>
        <taxon>Chitinophagales</taxon>
        <taxon>Chitinophagaceae</taxon>
        <taxon>Dinghuibacter</taxon>
    </lineage>
</organism>
<gene>
    <name evidence="2" type="ORF">EDB95_2212</name>
</gene>
<dbReference type="GO" id="GO:1904680">
    <property type="term" value="F:peptide transmembrane transporter activity"/>
    <property type="evidence" value="ECO:0007669"/>
    <property type="project" value="TreeGrafter"/>
</dbReference>
<evidence type="ECO:0000313" key="2">
    <source>
        <dbReference type="EMBL" id="TDX01180.1"/>
    </source>
</evidence>
<dbReference type="GO" id="GO:0015833">
    <property type="term" value="P:peptide transport"/>
    <property type="evidence" value="ECO:0007669"/>
    <property type="project" value="TreeGrafter"/>
</dbReference>
<dbReference type="InterPro" id="IPR000914">
    <property type="entry name" value="SBP_5_dom"/>
</dbReference>
<sequence length="547" mass="61811">MRNDKRLCFPGGRYFHLWWICVVGWLGCARQPSGERQVFRYNQSEGIATLDPAFARNEAIQWATHQLFNTLVETDTALHLVPSLAARWEVSADQKRYTFFLRRSVFFQDDPCFPGGRGRLLKASDVVFSLRRLMDPATASPGAWIFQGHVDPDTGFRAPDDSTFVLTLTQPFRPILGILSMEYCSVIPPEAIQRYGADFRRHPVGTGPFRIDSWDEGQALILVRNAHYFEKGLPHLDAVKITFLDSKATEFLEFLQGQLDMVNDIDPAYKDEVLTRQGTLRPEWNGKIVLSRHAQLDMEYLGILVDTASPLVKASPLRLEAVRQAINMAFDRRKMLLYLRNSIGIPAEHGFVPPALPGFGAVPGYTYAPDKASALLTAAGFSGGAGLPVIHLLTIPTYADLASFIARQEQEVGIRIQVEVVQKSLLLEETAKSQALFFRGSWVADYPDAENFLSVFYSKNPAPPNYTRFHDTYFDRLYEQALAERDSSSRSLLYNRMDSLVMTRAPVVPLWYDEALRLVRPGVQGLYPNGLNLLELRYCYKAAHFNK</sequence>
<dbReference type="GO" id="GO:0030288">
    <property type="term" value="C:outer membrane-bounded periplasmic space"/>
    <property type="evidence" value="ECO:0007669"/>
    <property type="project" value="UniProtKB-ARBA"/>
</dbReference>
<dbReference type="Gene3D" id="3.10.105.10">
    <property type="entry name" value="Dipeptide-binding Protein, Domain 3"/>
    <property type="match status" value="1"/>
</dbReference>
<reference evidence="2 3" key="1">
    <citation type="submission" date="2019-03" db="EMBL/GenBank/DDBJ databases">
        <title>Genomic Encyclopedia of Type Strains, Phase IV (KMG-IV): sequencing the most valuable type-strain genomes for metagenomic binning, comparative biology and taxonomic classification.</title>
        <authorList>
            <person name="Goeker M."/>
        </authorList>
    </citation>
    <scope>NUCLEOTIDE SEQUENCE [LARGE SCALE GENOMIC DNA]</scope>
    <source>
        <strain evidence="2 3">DSM 100059</strain>
    </source>
</reference>
<name>A0A4R8DSI0_9BACT</name>
<dbReference type="OrthoDB" id="9772924at2"/>
<dbReference type="PIRSF" id="PIRSF002741">
    <property type="entry name" value="MppA"/>
    <property type="match status" value="1"/>
</dbReference>
<dbReference type="PANTHER" id="PTHR30290">
    <property type="entry name" value="PERIPLASMIC BINDING COMPONENT OF ABC TRANSPORTER"/>
    <property type="match status" value="1"/>
</dbReference>
<dbReference type="Pfam" id="PF00496">
    <property type="entry name" value="SBP_bac_5"/>
    <property type="match status" value="1"/>
</dbReference>
<dbReference type="SUPFAM" id="SSF53850">
    <property type="entry name" value="Periplasmic binding protein-like II"/>
    <property type="match status" value="1"/>
</dbReference>
<dbReference type="Gene3D" id="3.90.76.10">
    <property type="entry name" value="Dipeptide-binding Protein, Domain 1"/>
    <property type="match status" value="1"/>
</dbReference>
<dbReference type="CDD" id="cd00995">
    <property type="entry name" value="PBP2_NikA_DppA_OppA_like"/>
    <property type="match status" value="1"/>
</dbReference>
<comment type="caution">
    <text evidence="2">The sequence shown here is derived from an EMBL/GenBank/DDBJ whole genome shotgun (WGS) entry which is preliminary data.</text>
</comment>
<dbReference type="AlphaFoldDB" id="A0A4R8DSI0"/>
<dbReference type="Proteomes" id="UP000294498">
    <property type="component" value="Unassembled WGS sequence"/>
</dbReference>
<feature type="domain" description="Solute-binding protein family 5" evidence="1">
    <location>
        <begin position="80"/>
        <end position="461"/>
    </location>
</feature>
<dbReference type="EMBL" id="SODV01000001">
    <property type="protein sequence ID" value="TDX01180.1"/>
    <property type="molecule type" value="Genomic_DNA"/>
</dbReference>
<accession>A0A4R8DSI0</accession>
<dbReference type="RefSeq" id="WP_133993511.1">
    <property type="nucleotide sequence ID" value="NZ_SODV01000001.1"/>
</dbReference>
<keyword evidence="3" id="KW-1185">Reference proteome</keyword>
<evidence type="ECO:0000259" key="1">
    <source>
        <dbReference type="Pfam" id="PF00496"/>
    </source>
</evidence>
<dbReference type="Gene3D" id="3.40.190.10">
    <property type="entry name" value="Periplasmic binding protein-like II"/>
    <property type="match status" value="1"/>
</dbReference>
<protein>
    <submittedName>
        <fullName evidence="2">Peptide/nickel transport system substrate-binding protein</fullName>
    </submittedName>
</protein>
<dbReference type="InterPro" id="IPR030678">
    <property type="entry name" value="Peptide/Ni-bd"/>
</dbReference>
<dbReference type="InterPro" id="IPR039424">
    <property type="entry name" value="SBP_5"/>
</dbReference>
<dbReference type="GO" id="GO:0043190">
    <property type="term" value="C:ATP-binding cassette (ABC) transporter complex"/>
    <property type="evidence" value="ECO:0007669"/>
    <property type="project" value="InterPro"/>
</dbReference>
<proteinExistence type="predicted"/>
<dbReference type="PROSITE" id="PS51257">
    <property type="entry name" value="PROKAR_LIPOPROTEIN"/>
    <property type="match status" value="1"/>
</dbReference>